<reference evidence="13" key="1">
    <citation type="submission" date="2023-08" db="EMBL/GenBank/DDBJ databases">
        <authorList>
            <person name="Audoor S."/>
            <person name="Bilcke G."/>
        </authorList>
    </citation>
    <scope>NUCLEOTIDE SEQUENCE</scope>
</reference>
<evidence type="ECO:0000256" key="11">
    <source>
        <dbReference type="ARBA" id="ARBA00049524"/>
    </source>
</evidence>
<dbReference type="EC" id="2.3.1.257" evidence="4"/>
<evidence type="ECO:0000256" key="8">
    <source>
        <dbReference type="ARBA" id="ARBA00023242"/>
    </source>
</evidence>
<dbReference type="InterPro" id="IPR000182">
    <property type="entry name" value="GNAT_dom"/>
</dbReference>
<dbReference type="PANTHER" id="PTHR20531:SF1">
    <property type="entry name" value="N-ALPHA-ACETYLTRANSFERASE 40"/>
    <property type="match status" value="1"/>
</dbReference>
<dbReference type="Pfam" id="PF00583">
    <property type="entry name" value="Acetyltransf_1"/>
    <property type="match status" value="1"/>
</dbReference>
<keyword evidence="8" id="KW-0539">Nucleus</keyword>
<dbReference type="PANTHER" id="PTHR20531">
    <property type="entry name" value="N-ALPHA-ACETYLTRANSFERASE 40"/>
    <property type="match status" value="1"/>
</dbReference>
<sequence length="209" mass="24225">MKSKDLKILRKKITKLNRIEYNPMSKFVEGDLKLKLAKADEGAESLTIAFVPSKSLEERRLKECLLLFEENMGDLYRKSSWGLNMDEKTKELQHENARFLLLLTNANELGGFVHFRFEYDDDETPSTGVLYLYEIQISAKFRSQGIGTKVMGLIERIAVDAELPRVMLTAFRQSRAAKFYKDLKYSIDETDPSNYNQVVDYQIFSRALQ</sequence>
<keyword evidence="6" id="KW-0963">Cytoplasm</keyword>
<comment type="subcellular location">
    <subcellularLocation>
        <location evidence="2">Cytoplasm</location>
    </subcellularLocation>
    <subcellularLocation>
        <location evidence="1">Nucleus</location>
    </subcellularLocation>
</comment>
<comment type="similarity">
    <text evidence="3">Belongs to the acetyltransferase family. NAA40 subfamily.</text>
</comment>
<dbReference type="GO" id="GO:0043998">
    <property type="term" value="F:histone H2A acetyltransferase activity"/>
    <property type="evidence" value="ECO:0007669"/>
    <property type="project" value="InterPro"/>
</dbReference>
<dbReference type="AlphaFoldDB" id="A0AAD2CDB9"/>
<evidence type="ECO:0000256" key="6">
    <source>
        <dbReference type="ARBA" id="ARBA00022490"/>
    </source>
</evidence>
<dbReference type="GO" id="GO:0005737">
    <property type="term" value="C:cytoplasm"/>
    <property type="evidence" value="ECO:0007669"/>
    <property type="project" value="UniProtKB-SubCell"/>
</dbReference>
<dbReference type="Gene3D" id="3.40.630.30">
    <property type="match status" value="1"/>
</dbReference>
<dbReference type="SUPFAM" id="SSF55729">
    <property type="entry name" value="Acyl-CoA N-acyltransferases (Nat)"/>
    <property type="match status" value="1"/>
</dbReference>
<comment type="catalytic activity">
    <reaction evidence="10">
        <text>N-terminal L-seryl-[histone H2A] + acetyl-CoA = N-terminal N(alpha)-acetyl-L-seryl-[histone H2A] + CoA + H(+)</text>
        <dbReference type="Rhea" id="RHEA:50600"/>
        <dbReference type="Rhea" id="RHEA-COMP:12742"/>
        <dbReference type="Rhea" id="RHEA-COMP:12744"/>
        <dbReference type="ChEBI" id="CHEBI:15378"/>
        <dbReference type="ChEBI" id="CHEBI:57287"/>
        <dbReference type="ChEBI" id="CHEBI:57288"/>
        <dbReference type="ChEBI" id="CHEBI:64738"/>
        <dbReference type="ChEBI" id="CHEBI:83690"/>
        <dbReference type="EC" id="2.3.1.257"/>
    </reaction>
</comment>
<name>A0AAD2CDB9_9STRA</name>
<evidence type="ECO:0000256" key="7">
    <source>
        <dbReference type="ARBA" id="ARBA00022679"/>
    </source>
</evidence>
<keyword evidence="14" id="KW-1185">Reference proteome</keyword>
<comment type="catalytic activity">
    <reaction evidence="11">
        <text>N-terminal L-seryl-[histone H4] + acetyl-CoA = N-terminal N(alpha)-acetyl-L-seryl-[histone H4] + CoA + H(+)</text>
        <dbReference type="Rhea" id="RHEA:50596"/>
        <dbReference type="Rhea" id="RHEA-COMP:12740"/>
        <dbReference type="Rhea" id="RHEA-COMP:12743"/>
        <dbReference type="ChEBI" id="CHEBI:15378"/>
        <dbReference type="ChEBI" id="CHEBI:57287"/>
        <dbReference type="ChEBI" id="CHEBI:57288"/>
        <dbReference type="ChEBI" id="CHEBI:64738"/>
        <dbReference type="ChEBI" id="CHEBI:83690"/>
        <dbReference type="EC" id="2.3.1.257"/>
    </reaction>
</comment>
<evidence type="ECO:0000313" key="14">
    <source>
        <dbReference type="Proteomes" id="UP001295423"/>
    </source>
</evidence>
<evidence type="ECO:0000256" key="1">
    <source>
        <dbReference type="ARBA" id="ARBA00004123"/>
    </source>
</evidence>
<evidence type="ECO:0000256" key="4">
    <source>
        <dbReference type="ARBA" id="ARBA00012950"/>
    </source>
</evidence>
<evidence type="ECO:0000256" key="3">
    <source>
        <dbReference type="ARBA" id="ARBA00008870"/>
    </source>
</evidence>
<proteinExistence type="inferred from homology"/>
<accession>A0AAD2CDB9</accession>
<dbReference type="InterPro" id="IPR016181">
    <property type="entry name" value="Acyl_CoA_acyltransferase"/>
</dbReference>
<evidence type="ECO:0000256" key="5">
    <source>
        <dbReference type="ARBA" id="ARBA00015043"/>
    </source>
</evidence>
<dbReference type="EMBL" id="CAKOGP040000001">
    <property type="protein sequence ID" value="CAJ1914949.1"/>
    <property type="molecule type" value="Genomic_DNA"/>
</dbReference>
<dbReference type="PROSITE" id="PS51186">
    <property type="entry name" value="GNAT"/>
    <property type="match status" value="1"/>
</dbReference>
<evidence type="ECO:0000259" key="12">
    <source>
        <dbReference type="PROSITE" id="PS51186"/>
    </source>
</evidence>
<gene>
    <name evidence="13" type="ORF">CYCCA115_LOCUS703</name>
</gene>
<dbReference type="GO" id="GO:1990189">
    <property type="term" value="F:protein N-terminal-serine acetyltransferase activity"/>
    <property type="evidence" value="ECO:0007669"/>
    <property type="project" value="UniProtKB-EC"/>
</dbReference>
<keyword evidence="9" id="KW-0012">Acyltransferase</keyword>
<dbReference type="InterPro" id="IPR039949">
    <property type="entry name" value="NAA40"/>
</dbReference>
<dbReference type="Proteomes" id="UP001295423">
    <property type="component" value="Unassembled WGS sequence"/>
</dbReference>
<evidence type="ECO:0000256" key="2">
    <source>
        <dbReference type="ARBA" id="ARBA00004496"/>
    </source>
</evidence>
<protein>
    <recommendedName>
        <fullName evidence="5">N-alpha-acetyltransferase 40</fullName>
        <ecNumber evidence="4">2.3.1.257</ecNumber>
    </recommendedName>
</protein>
<comment type="caution">
    <text evidence="13">The sequence shown here is derived from an EMBL/GenBank/DDBJ whole genome shotgun (WGS) entry which is preliminary data.</text>
</comment>
<keyword evidence="7" id="KW-0808">Transferase</keyword>
<dbReference type="GO" id="GO:0010485">
    <property type="term" value="F:histone H4 acetyltransferase activity"/>
    <property type="evidence" value="ECO:0007669"/>
    <property type="project" value="InterPro"/>
</dbReference>
<evidence type="ECO:0000256" key="9">
    <source>
        <dbReference type="ARBA" id="ARBA00023315"/>
    </source>
</evidence>
<feature type="domain" description="N-acetyltransferase" evidence="12">
    <location>
        <begin position="51"/>
        <end position="206"/>
    </location>
</feature>
<dbReference type="GO" id="GO:0005634">
    <property type="term" value="C:nucleus"/>
    <property type="evidence" value="ECO:0007669"/>
    <property type="project" value="UniProtKB-SubCell"/>
</dbReference>
<dbReference type="CDD" id="cd04301">
    <property type="entry name" value="NAT_SF"/>
    <property type="match status" value="1"/>
</dbReference>
<evidence type="ECO:0000313" key="13">
    <source>
        <dbReference type="EMBL" id="CAJ1914949.1"/>
    </source>
</evidence>
<evidence type="ECO:0000256" key="10">
    <source>
        <dbReference type="ARBA" id="ARBA00047821"/>
    </source>
</evidence>
<organism evidence="13 14">
    <name type="scientific">Cylindrotheca closterium</name>
    <dbReference type="NCBI Taxonomy" id="2856"/>
    <lineage>
        <taxon>Eukaryota</taxon>
        <taxon>Sar</taxon>
        <taxon>Stramenopiles</taxon>
        <taxon>Ochrophyta</taxon>
        <taxon>Bacillariophyta</taxon>
        <taxon>Bacillariophyceae</taxon>
        <taxon>Bacillariophycidae</taxon>
        <taxon>Bacillariales</taxon>
        <taxon>Bacillariaceae</taxon>
        <taxon>Cylindrotheca</taxon>
    </lineage>
</organism>